<evidence type="ECO:0000313" key="9">
    <source>
        <dbReference type="Proteomes" id="UP001317532"/>
    </source>
</evidence>
<protein>
    <recommendedName>
        <fullName evidence="2 5">Cell shape-determining protein MreC</fullName>
    </recommendedName>
    <alternativeName>
        <fullName evidence="4 5">Cell shape protein MreC</fullName>
    </alternativeName>
</protein>
<dbReference type="Proteomes" id="UP001317532">
    <property type="component" value="Chromosome"/>
</dbReference>
<keyword evidence="6" id="KW-1133">Transmembrane helix</keyword>
<organism evidence="8 9">
    <name type="scientific">Vulcanimicrobium alpinum</name>
    <dbReference type="NCBI Taxonomy" id="3016050"/>
    <lineage>
        <taxon>Bacteria</taxon>
        <taxon>Bacillati</taxon>
        <taxon>Vulcanimicrobiota</taxon>
        <taxon>Vulcanimicrobiia</taxon>
        <taxon>Vulcanimicrobiales</taxon>
        <taxon>Vulcanimicrobiaceae</taxon>
        <taxon>Vulcanimicrobium</taxon>
    </lineage>
</organism>
<dbReference type="InterPro" id="IPR042175">
    <property type="entry name" value="Cell/Rod_MreC_2"/>
</dbReference>
<feature type="domain" description="Rod shape-determining protein MreC beta-barrel core" evidence="7">
    <location>
        <begin position="126"/>
        <end position="270"/>
    </location>
</feature>
<keyword evidence="6" id="KW-0472">Membrane</keyword>
<dbReference type="GO" id="GO:0005886">
    <property type="term" value="C:plasma membrane"/>
    <property type="evidence" value="ECO:0007669"/>
    <property type="project" value="TreeGrafter"/>
</dbReference>
<evidence type="ECO:0000256" key="3">
    <source>
        <dbReference type="ARBA" id="ARBA00022960"/>
    </source>
</evidence>
<name>A0AAN2CBA4_UNVUL</name>
<dbReference type="PANTHER" id="PTHR34138">
    <property type="entry name" value="CELL SHAPE-DETERMINING PROTEIN MREC"/>
    <property type="match status" value="1"/>
</dbReference>
<dbReference type="PIRSF" id="PIRSF038471">
    <property type="entry name" value="MreC"/>
    <property type="match status" value="1"/>
</dbReference>
<dbReference type="GO" id="GO:0008360">
    <property type="term" value="P:regulation of cell shape"/>
    <property type="evidence" value="ECO:0007669"/>
    <property type="project" value="UniProtKB-KW"/>
</dbReference>
<proteinExistence type="inferred from homology"/>
<dbReference type="AlphaFoldDB" id="A0AAN2CBA4"/>
<comment type="similarity">
    <text evidence="1 5">Belongs to the MreC family.</text>
</comment>
<dbReference type="Gene3D" id="2.40.10.340">
    <property type="entry name" value="Rod shape-determining protein MreC, domain 1"/>
    <property type="match status" value="1"/>
</dbReference>
<dbReference type="Pfam" id="PF04085">
    <property type="entry name" value="MreC"/>
    <property type="match status" value="1"/>
</dbReference>
<sequence length="273" mass="28889">MVPIFTYRDERKLFAVVGAVIVAALLALLQLDYARNGRTSPITVIVTSVTAFVQTAIAWVTGGVRGGVDTVVRTPGLASENARLRAENTLLRTRNDELLERLARVPAAADLADAKFAHPDGIEATVIGYDPEAATHVLTIDRGAKDGVRRDAGVVTGAGVVGRIVEVAPLSSKVLVVTDATSKLPAVVQRGRWWAIGVGTSTRVKLQYVSQDAKLRPGDRIVTGEGRSFHAGVLIGRIVQVEPVNAGALDQSAIVQPAVDLSALSRVLVLPQK</sequence>
<dbReference type="EMBL" id="AP025523">
    <property type="protein sequence ID" value="BDE08219.1"/>
    <property type="molecule type" value="Genomic_DNA"/>
</dbReference>
<feature type="transmembrane region" description="Helical" evidence="6">
    <location>
        <begin position="12"/>
        <end position="31"/>
    </location>
</feature>
<dbReference type="KEGG" id="vab:WPS_34950"/>
<accession>A0AAN2CBA4</accession>
<reference evidence="8 9" key="1">
    <citation type="journal article" date="2022" name="ISME Commun">
        <title>Vulcanimicrobium alpinus gen. nov. sp. nov., the first cultivated representative of the candidate phylum 'Eremiobacterota', is a metabolically versatile aerobic anoxygenic phototroph.</title>
        <authorList>
            <person name="Yabe S."/>
            <person name="Muto K."/>
            <person name="Abe K."/>
            <person name="Yokota A."/>
            <person name="Staudigel H."/>
            <person name="Tebo B.M."/>
        </authorList>
    </citation>
    <scope>NUCLEOTIDE SEQUENCE [LARGE SCALE GENOMIC DNA]</scope>
    <source>
        <strain evidence="8 9">WC8-2</strain>
    </source>
</reference>
<evidence type="ECO:0000259" key="7">
    <source>
        <dbReference type="Pfam" id="PF04085"/>
    </source>
</evidence>
<dbReference type="PANTHER" id="PTHR34138:SF1">
    <property type="entry name" value="CELL SHAPE-DETERMINING PROTEIN MREC"/>
    <property type="match status" value="1"/>
</dbReference>
<evidence type="ECO:0000256" key="6">
    <source>
        <dbReference type="SAM" id="Phobius"/>
    </source>
</evidence>
<evidence type="ECO:0000256" key="1">
    <source>
        <dbReference type="ARBA" id="ARBA00009369"/>
    </source>
</evidence>
<gene>
    <name evidence="8" type="ORF">WPS_34950</name>
</gene>
<dbReference type="Gene3D" id="2.40.10.350">
    <property type="entry name" value="Rod shape-determining protein MreC, domain 2"/>
    <property type="match status" value="1"/>
</dbReference>
<keyword evidence="9" id="KW-1185">Reference proteome</keyword>
<evidence type="ECO:0000256" key="2">
    <source>
        <dbReference type="ARBA" id="ARBA00013855"/>
    </source>
</evidence>
<evidence type="ECO:0000256" key="4">
    <source>
        <dbReference type="ARBA" id="ARBA00032089"/>
    </source>
</evidence>
<evidence type="ECO:0000313" key="8">
    <source>
        <dbReference type="EMBL" id="BDE08219.1"/>
    </source>
</evidence>
<dbReference type="InterPro" id="IPR055342">
    <property type="entry name" value="MreC_beta-barrel_core"/>
</dbReference>
<comment type="function">
    <text evidence="5">Involved in formation and maintenance of cell shape.</text>
</comment>
<dbReference type="InterPro" id="IPR007221">
    <property type="entry name" value="MreC"/>
</dbReference>
<keyword evidence="3 5" id="KW-0133">Cell shape</keyword>
<keyword evidence="6" id="KW-0812">Transmembrane</keyword>
<evidence type="ECO:0000256" key="5">
    <source>
        <dbReference type="PIRNR" id="PIRNR038471"/>
    </source>
</evidence>
<dbReference type="InterPro" id="IPR042177">
    <property type="entry name" value="Cell/Rod_1"/>
</dbReference>